<feature type="transmembrane region" description="Helical" evidence="7">
    <location>
        <begin position="56"/>
        <end position="75"/>
    </location>
</feature>
<keyword evidence="3" id="KW-0813">Transport</keyword>
<reference evidence="9 10" key="1">
    <citation type="journal article" date="2014" name="FEMS Microbiol. Lett.">
        <title>Genome sequencing analysis reveals virulence-related gene content of Ochrobactrum intermedium strain 229E, a urease-positive strain isolated from the human gastric niche.</title>
        <authorList>
            <person name="Kulkarni G.J."/>
            <person name="Shetty S."/>
            <person name="Dharne M.S."/>
            <person name="Shouche Y.S."/>
        </authorList>
    </citation>
    <scope>NUCLEOTIDE SEQUENCE [LARGE SCALE GENOMIC DNA]</scope>
    <source>
        <strain evidence="9 10">229E</strain>
    </source>
</reference>
<organism evidence="9 10">
    <name type="scientific">Brucella intermedia 229E</name>
    <dbReference type="NCBI Taxonomy" id="1337887"/>
    <lineage>
        <taxon>Bacteria</taxon>
        <taxon>Pseudomonadati</taxon>
        <taxon>Pseudomonadota</taxon>
        <taxon>Alphaproteobacteria</taxon>
        <taxon>Hyphomicrobiales</taxon>
        <taxon>Brucellaceae</taxon>
        <taxon>Brucella/Ochrobactrum group</taxon>
        <taxon>Brucella</taxon>
    </lineage>
</organism>
<feature type="transmembrane region" description="Helical" evidence="7">
    <location>
        <begin position="345"/>
        <end position="367"/>
    </location>
</feature>
<feature type="transmembrane region" description="Helical" evidence="7">
    <location>
        <begin position="259"/>
        <end position="278"/>
    </location>
</feature>
<feature type="domain" description="Major facilitator superfamily (MFS) profile" evidence="8">
    <location>
        <begin position="21"/>
        <end position="434"/>
    </location>
</feature>
<keyword evidence="4 7" id="KW-0812">Transmembrane</keyword>
<evidence type="ECO:0000313" key="10">
    <source>
        <dbReference type="Proteomes" id="UP000016842"/>
    </source>
</evidence>
<feature type="transmembrane region" description="Helical" evidence="7">
    <location>
        <begin position="145"/>
        <end position="166"/>
    </location>
</feature>
<dbReference type="AlphaFoldDB" id="U4VCS7"/>
<protein>
    <submittedName>
        <fullName evidence="9">MFS transporter</fullName>
    </submittedName>
</protein>
<dbReference type="PATRIC" id="fig|1337887.3.peg.4144"/>
<comment type="similarity">
    <text evidence="2">Belongs to the major facilitator superfamily. Sugar transporter (TC 2.A.1.1) family.</text>
</comment>
<dbReference type="CDD" id="cd17316">
    <property type="entry name" value="MFS_SV2_like"/>
    <property type="match status" value="1"/>
</dbReference>
<keyword evidence="6 7" id="KW-0472">Membrane</keyword>
<dbReference type="GO" id="GO:0016020">
    <property type="term" value="C:membrane"/>
    <property type="evidence" value="ECO:0007669"/>
    <property type="project" value="UniProtKB-SubCell"/>
</dbReference>
<sequence>MKVTIEQTLDQAGTGAFQRGLLGVFGLVWAADAMQVLAVGFTGASIARTFGLTIPQALQTGTLFFLGMLIGAAAFGRLADKYGRRRVLLITVACDAVFGLLSAFAPNFGILLALRFMTGVAVGGTLPVDYAMMAEFLPARNRGRWLVMLEGFWAVGTVIIALAAWATSLAGVEDAWRYIFIVTAAPALIGIWLRLWVPESPMHLLKSERPEEAKSVMNRVLRRNGKPELPPKARLEAPLMVTNEKLLSPNLRQRTLTTLAIWFLVSVSYYGIFTWIPAKLAGDGFGFVRGYGFLVVVALAQLPGYALAAYGVEAWGGRKKTLIAFLFISAAACALFTVANSSAVVGASILIMSFALLGTWGGALYAFTPELYPTGLRASGMGAAGAMARLGGLLAPSALALVISQSFYVAVALFAGGLLALAGIIAFFIDVETRQKALD</sequence>
<evidence type="ECO:0000256" key="2">
    <source>
        <dbReference type="ARBA" id="ARBA00010992"/>
    </source>
</evidence>
<evidence type="ECO:0000256" key="1">
    <source>
        <dbReference type="ARBA" id="ARBA00004141"/>
    </source>
</evidence>
<dbReference type="Proteomes" id="UP000016842">
    <property type="component" value="Unassembled WGS sequence"/>
</dbReference>
<feature type="transmembrane region" description="Helical" evidence="7">
    <location>
        <begin position="178"/>
        <end position="197"/>
    </location>
</feature>
<dbReference type="EMBL" id="ASXJ01000277">
    <property type="protein sequence ID" value="ERM00592.1"/>
    <property type="molecule type" value="Genomic_DNA"/>
</dbReference>
<dbReference type="PROSITE" id="PS50850">
    <property type="entry name" value="MFS"/>
    <property type="match status" value="1"/>
</dbReference>
<dbReference type="InterPro" id="IPR020846">
    <property type="entry name" value="MFS_dom"/>
</dbReference>
<comment type="subcellular location">
    <subcellularLocation>
        <location evidence="1">Membrane</location>
        <topology evidence="1">Multi-pass membrane protein</topology>
    </subcellularLocation>
</comment>
<dbReference type="Gene3D" id="1.20.1250.20">
    <property type="entry name" value="MFS general substrate transporter like domains"/>
    <property type="match status" value="1"/>
</dbReference>
<proteinExistence type="inferred from homology"/>
<feature type="transmembrane region" description="Helical" evidence="7">
    <location>
        <begin position="87"/>
        <end position="106"/>
    </location>
</feature>
<evidence type="ECO:0000313" key="9">
    <source>
        <dbReference type="EMBL" id="ERM00592.1"/>
    </source>
</evidence>
<feature type="transmembrane region" description="Helical" evidence="7">
    <location>
        <begin position="290"/>
        <end position="310"/>
    </location>
</feature>
<keyword evidence="5 7" id="KW-1133">Transmembrane helix</keyword>
<feature type="transmembrane region" description="Helical" evidence="7">
    <location>
        <begin position="21"/>
        <end position="44"/>
    </location>
</feature>
<dbReference type="GO" id="GO:0022857">
    <property type="term" value="F:transmembrane transporter activity"/>
    <property type="evidence" value="ECO:0007669"/>
    <property type="project" value="InterPro"/>
</dbReference>
<dbReference type="SUPFAM" id="SSF103473">
    <property type="entry name" value="MFS general substrate transporter"/>
    <property type="match status" value="1"/>
</dbReference>
<evidence type="ECO:0000256" key="4">
    <source>
        <dbReference type="ARBA" id="ARBA00022692"/>
    </source>
</evidence>
<feature type="transmembrane region" description="Helical" evidence="7">
    <location>
        <begin position="379"/>
        <end position="401"/>
    </location>
</feature>
<dbReference type="InterPro" id="IPR011701">
    <property type="entry name" value="MFS"/>
</dbReference>
<dbReference type="PANTHER" id="PTHR23511:SF34">
    <property type="entry name" value="SYNAPTIC VESICLE GLYCOPROTEIN 2"/>
    <property type="match status" value="1"/>
</dbReference>
<dbReference type="InterPro" id="IPR036259">
    <property type="entry name" value="MFS_trans_sf"/>
</dbReference>
<feature type="transmembrane region" description="Helical" evidence="7">
    <location>
        <begin position="407"/>
        <end position="429"/>
    </location>
</feature>
<evidence type="ECO:0000256" key="5">
    <source>
        <dbReference type="ARBA" id="ARBA00022989"/>
    </source>
</evidence>
<accession>U4VCS7</accession>
<feature type="transmembrane region" description="Helical" evidence="7">
    <location>
        <begin position="322"/>
        <end position="339"/>
    </location>
</feature>
<gene>
    <name evidence="9" type="ORF">Q644_25860</name>
</gene>
<evidence type="ECO:0000256" key="6">
    <source>
        <dbReference type="ARBA" id="ARBA00023136"/>
    </source>
</evidence>
<evidence type="ECO:0000256" key="3">
    <source>
        <dbReference type="ARBA" id="ARBA00022448"/>
    </source>
</evidence>
<name>U4VCS7_9HYPH</name>
<dbReference type="Pfam" id="PF07690">
    <property type="entry name" value="MFS_1"/>
    <property type="match status" value="1"/>
</dbReference>
<evidence type="ECO:0000256" key="7">
    <source>
        <dbReference type="SAM" id="Phobius"/>
    </source>
</evidence>
<evidence type="ECO:0000259" key="8">
    <source>
        <dbReference type="PROSITE" id="PS50850"/>
    </source>
</evidence>
<feature type="transmembrane region" description="Helical" evidence="7">
    <location>
        <begin position="112"/>
        <end position="133"/>
    </location>
</feature>
<dbReference type="PANTHER" id="PTHR23511">
    <property type="entry name" value="SYNAPTIC VESICLE GLYCOPROTEIN 2"/>
    <property type="match status" value="1"/>
</dbReference>
<comment type="caution">
    <text evidence="9">The sequence shown here is derived from an EMBL/GenBank/DDBJ whole genome shotgun (WGS) entry which is preliminary data.</text>
</comment>